<keyword evidence="5 9" id="KW-0653">Protein transport</keyword>
<keyword evidence="3 9" id="KW-0813">Transport</keyword>
<dbReference type="Proteomes" id="UP000298663">
    <property type="component" value="Chromosome X"/>
</dbReference>
<comment type="caution">
    <text evidence="9">Lacks conserved residue(s) required for the propagation of feature annotation.</text>
</comment>
<dbReference type="InterPro" id="IPR011691">
    <property type="entry name" value="Vesicle_transpt_SFT2"/>
</dbReference>
<evidence type="ECO:0000256" key="1">
    <source>
        <dbReference type="ARBA" id="ARBA00003566"/>
    </source>
</evidence>
<dbReference type="AlphaFoldDB" id="A0A4U8URI0"/>
<keyword evidence="7 9" id="KW-0472">Membrane</keyword>
<keyword evidence="12" id="KW-1185">Reference proteome</keyword>
<gene>
    <name evidence="11" type="ORF">L596_002299</name>
</gene>
<name>A0A4U8URI0_STECR</name>
<evidence type="ECO:0000313" key="11">
    <source>
        <dbReference type="EMBL" id="TMS34777.1"/>
    </source>
</evidence>
<comment type="caution">
    <text evidence="11">The sequence shown here is derived from an EMBL/GenBank/DDBJ whole genome shotgun (WGS) entry which is preliminary data.</text>
</comment>
<dbReference type="PANTHER" id="PTHR23137:SF36">
    <property type="entry name" value="VESICLE TRANSPORT PROTEIN SFT2C"/>
    <property type="match status" value="1"/>
</dbReference>
<evidence type="ECO:0000256" key="10">
    <source>
        <dbReference type="SAM" id="MobiDB-lite"/>
    </source>
</evidence>
<dbReference type="Pfam" id="PF04178">
    <property type="entry name" value="Got1"/>
    <property type="match status" value="1"/>
</dbReference>
<comment type="function">
    <text evidence="1 9">May be involved in fusion of retrograde transport vesicles derived from an endocytic compartment with the Golgi complex.</text>
</comment>
<dbReference type="STRING" id="34508.A0A4U8URI0"/>
<evidence type="ECO:0000256" key="2">
    <source>
        <dbReference type="ARBA" id="ARBA00004141"/>
    </source>
</evidence>
<sequence length="187" mass="20397">MSALGDFVKEQKSKTVAISLSQSFSSFGDGIKSKMSNPLGLLSRSETADDTELLTEPSGSGDGQLPFSRNRKSTSGGWLGPFSSDVNMCGLSRMQRIVAFFMFVFGAGFCFLTSMMLLPVLVLQTRKFAALNTLGSTLLIISFCFLWGPSAYAQHLLSPQRRLCTIVYISAVLSTLYTSLWNTFSAH</sequence>
<dbReference type="GO" id="GO:0005737">
    <property type="term" value="C:cytoplasm"/>
    <property type="evidence" value="ECO:0007669"/>
    <property type="project" value="UniProtKB-ARBA"/>
</dbReference>
<evidence type="ECO:0000256" key="4">
    <source>
        <dbReference type="ARBA" id="ARBA00022692"/>
    </source>
</evidence>
<dbReference type="PANTHER" id="PTHR23137">
    <property type="entry name" value="VESICLE TRANSPORT PROTEIN-RELATED"/>
    <property type="match status" value="1"/>
</dbReference>
<reference evidence="11 12" key="2">
    <citation type="journal article" date="2019" name="G3 (Bethesda)">
        <title>Hybrid Assembly of the Genome of the Entomopathogenic Nematode Steinernema carpocapsae Identifies the X-Chromosome.</title>
        <authorList>
            <person name="Serra L."/>
            <person name="Macchietto M."/>
            <person name="Macias-Munoz A."/>
            <person name="McGill C.J."/>
            <person name="Rodriguez I.M."/>
            <person name="Rodriguez B."/>
            <person name="Murad R."/>
            <person name="Mortazavi A."/>
        </authorList>
    </citation>
    <scope>NUCLEOTIDE SEQUENCE [LARGE SCALE GENOMIC DNA]</scope>
    <source>
        <strain evidence="11 12">ALL</strain>
    </source>
</reference>
<evidence type="ECO:0000313" key="12">
    <source>
        <dbReference type="Proteomes" id="UP000298663"/>
    </source>
</evidence>
<feature type="transmembrane region" description="Helical" evidence="9">
    <location>
        <begin position="97"/>
        <end position="122"/>
    </location>
</feature>
<evidence type="ECO:0000256" key="8">
    <source>
        <dbReference type="ARBA" id="ARBA00025800"/>
    </source>
</evidence>
<evidence type="ECO:0000256" key="7">
    <source>
        <dbReference type="ARBA" id="ARBA00023136"/>
    </source>
</evidence>
<protein>
    <recommendedName>
        <fullName evidence="9">Vesicle transport protein</fullName>
    </recommendedName>
</protein>
<feature type="transmembrane region" description="Helical" evidence="9">
    <location>
        <begin position="128"/>
        <end position="153"/>
    </location>
</feature>
<dbReference type="OrthoDB" id="660759at2759"/>
<proteinExistence type="inferred from homology"/>
<dbReference type="EMBL" id="CM016762">
    <property type="protein sequence ID" value="TMS34777.1"/>
    <property type="molecule type" value="Genomic_DNA"/>
</dbReference>
<dbReference type="GO" id="GO:0012505">
    <property type="term" value="C:endomembrane system"/>
    <property type="evidence" value="ECO:0007669"/>
    <property type="project" value="UniProtKB-ARBA"/>
</dbReference>
<evidence type="ECO:0000256" key="9">
    <source>
        <dbReference type="RuleBase" id="RU363111"/>
    </source>
</evidence>
<dbReference type="InterPro" id="IPR007305">
    <property type="entry name" value="Vesicle_transpt_Got1/SFT2"/>
</dbReference>
<reference evidence="11 12" key="1">
    <citation type="journal article" date="2015" name="Genome Biol.">
        <title>Comparative genomics of Steinernema reveals deeply conserved gene regulatory networks.</title>
        <authorList>
            <person name="Dillman A.R."/>
            <person name="Macchietto M."/>
            <person name="Porter C.F."/>
            <person name="Rogers A."/>
            <person name="Williams B."/>
            <person name="Antoshechkin I."/>
            <person name="Lee M.M."/>
            <person name="Goodwin Z."/>
            <person name="Lu X."/>
            <person name="Lewis E.E."/>
            <person name="Goodrich-Blair H."/>
            <person name="Stock S.P."/>
            <person name="Adams B.J."/>
            <person name="Sternberg P.W."/>
            <person name="Mortazavi A."/>
        </authorList>
    </citation>
    <scope>NUCLEOTIDE SEQUENCE [LARGE SCALE GENOMIC DNA]</scope>
    <source>
        <strain evidence="11 12">ALL</strain>
    </source>
</reference>
<dbReference type="EMBL" id="AZBU02000001">
    <property type="protein sequence ID" value="TMS34777.1"/>
    <property type="molecule type" value="Genomic_DNA"/>
</dbReference>
<feature type="region of interest" description="Disordered" evidence="10">
    <location>
        <begin position="52"/>
        <end position="74"/>
    </location>
</feature>
<comment type="subcellular location">
    <subcellularLocation>
        <location evidence="2 9">Membrane</location>
        <topology evidence="2 9">Multi-pass membrane protein</topology>
    </subcellularLocation>
</comment>
<evidence type="ECO:0000256" key="5">
    <source>
        <dbReference type="ARBA" id="ARBA00022927"/>
    </source>
</evidence>
<accession>A0A4U8URI0</accession>
<organism evidence="11 12">
    <name type="scientific">Steinernema carpocapsae</name>
    <name type="common">Entomopathogenic nematode</name>
    <dbReference type="NCBI Taxonomy" id="34508"/>
    <lineage>
        <taxon>Eukaryota</taxon>
        <taxon>Metazoa</taxon>
        <taxon>Ecdysozoa</taxon>
        <taxon>Nematoda</taxon>
        <taxon>Chromadorea</taxon>
        <taxon>Rhabditida</taxon>
        <taxon>Tylenchina</taxon>
        <taxon>Panagrolaimomorpha</taxon>
        <taxon>Strongyloidoidea</taxon>
        <taxon>Steinernematidae</taxon>
        <taxon>Steinernema</taxon>
    </lineage>
</organism>
<evidence type="ECO:0000256" key="6">
    <source>
        <dbReference type="ARBA" id="ARBA00022989"/>
    </source>
</evidence>
<keyword evidence="4 9" id="KW-0812">Transmembrane</keyword>
<comment type="similarity">
    <text evidence="8 9">Belongs to the SFT2 family.</text>
</comment>
<dbReference type="GO" id="GO:0016020">
    <property type="term" value="C:membrane"/>
    <property type="evidence" value="ECO:0007669"/>
    <property type="project" value="UniProtKB-SubCell"/>
</dbReference>
<dbReference type="GO" id="GO:0015031">
    <property type="term" value="P:protein transport"/>
    <property type="evidence" value="ECO:0007669"/>
    <property type="project" value="UniProtKB-KW"/>
</dbReference>
<dbReference type="GO" id="GO:0016192">
    <property type="term" value="P:vesicle-mediated transport"/>
    <property type="evidence" value="ECO:0007669"/>
    <property type="project" value="InterPro"/>
</dbReference>
<keyword evidence="6 9" id="KW-1133">Transmembrane helix</keyword>
<feature type="transmembrane region" description="Helical" evidence="9">
    <location>
        <begin position="165"/>
        <end position="184"/>
    </location>
</feature>
<evidence type="ECO:0000256" key="3">
    <source>
        <dbReference type="ARBA" id="ARBA00022448"/>
    </source>
</evidence>